<feature type="chain" id="PRO_5003712040" evidence="1">
    <location>
        <begin position="21"/>
        <end position="345"/>
    </location>
</feature>
<keyword evidence="4" id="KW-1185">Reference proteome</keyword>
<dbReference type="GeneID" id="7836839"/>
<dbReference type="EMBL" id="GG662523">
    <property type="protein sequence ID" value="EAS02789.1"/>
    <property type="molecule type" value="Genomic_DNA"/>
</dbReference>
<evidence type="ECO:0000313" key="4">
    <source>
        <dbReference type="Proteomes" id="UP000009168"/>
    </source>
</evidence>
<name>I7M3A8_TETTS</name>
<dbReference type="InterPro" id="IPR005135">
    <property type="entry name" value="Endo/exonuclease/phosphatase"/>
</dbReference>
<dbReference type="OrthoDB" id="195344at2759"/>
<sequence>MRKNISVAILLIVVLNCAVAWENYYYNTEGIEKRTLKIQDLCTFISEDHKQIECQIQTGSFLPESSLQSNEIKSFDQLKVVEYNIDRNGFGGDGPNEKGIQPIIDALKTLGDADVIILSEVARDCPQWGSYNGAEEIARAFKMDWAYSVEFLELDNSLFKLGYQCTIGNAILSNRPLSNIIQKQFKTQCCMFSGRAGGRVAIKATIESYNITLISSHLESGTGFEDFIDAMITREKQSQELVDMIDPIEEENKLIIIGGDFNSPLRQFNKGKPFREYQDPFMFKYLWPHRNTCVGDTLGYFGLSAFDYLYFKNHHGYHLDSFICKSQACTGFSDHFPIQVNISRM</sequence>
<dbReference type="Gene3D" id="3.60.10.10">
    <property type="entry name" value="Endonuclease/exonuclease/phosphatase"/>
    <property type="match status" value="1"/>
</dbReference>
<keyword evidence="3" id="KW-0255">Endonuclease</keyword>
<feature type="signal peptide" evidence="1">
    <location>
        <begin position="1"/>
        <end position="20"/>
    </location>
</feature>
<protein>
    <submittedName>
        <fullName evidence="3">Endonuclease/exonuclease/phosphatase family protein</fullName>
    </submittedName>
</protein>
<gene>
    <name evidence="3" type="ORF">TTHERM_00348790</name>
</gene>
<keyword evidence="3" id="KW-0378">Hydrolase</keyword>
<dbReference type="KEGG" id="tet:TTHERM_00348790"/>
<dbReference type="InterPro" id="IPR036691">
    <property type="entry name" value="Endo/exonu/phosph_ase_sf"/>
</dbReference>
<organism evidence="3 4">
    <name type="scientific">Tetrahymena thermophila (strain SB210)</name>
    <dbReference type="NCBI Taxonomy" id="312017"/>
    <lineage>
        <taxon>Eukaryota</taxon>
        <taxon>Sar</taxon>
        <taxon>Alveolata</taxon>
        <taxon>Ciliophora</taxon>
        <taxon>Intramacronucleata</taxon>
        <taxon>Oligohymenophorea</taxon>
        <taxon>Hymenostomatida</taxon>
        <taxon>Tetrahymenina</taxon>
        <taxon>Tetrahymenidae</taxon>
        <taxon>Tetrahymena</taxon>
    </lineage>
</organism>
<dbReference type="RefSeq" id="XP_001023034.1">
    <property type="nucleotide sequence ID" value="XM_001023034.3"/>
</dbReference>
<accession>I7M3A8</accession>
<proteinExistence type="predicted"/>
<dbReference type="SUPFAM" id="SSF56219">
    <property type="entry name" value="DNase I-like"/>
    <property type="match status" value="1"/>
</dbReference>
<feature type="domain" description="Endonuclease/exonuclease/phosphatase" evidence="2">
    <location>
        <begin position="98"/>
        <end position="265"/>
    </location>
</feature>
<evidence type="ECO:0000259" key="2">
    <source>
        <dbReference type="Pfam" id="PF03372"/>
    </source>
</evidence>
<keyword evidence="3" id="KW-0540">Nuclease</keyword>
<keyword evidence="1" id="KW-0732">Signal</keyword>
<evidence type="ECO:0000256" key="1">
    <source>
        <dbReference type="SAM" id="SignalP"/>
    </source>
</evidence>
<reference evidence="4" key="1">
    <citation type="journal article" date="2006" name="PLoS Biol.">
        <title>Macronuclear genome sequence of the ciliate Tetrahymena thermophila, a model eukaryote.</title>
        <authorList>
            <person name="Eisen J.A."/>
            <person name="Coyne R.S."/>
            <person name="Wu M."/>
            <person name="Wu D."/>
            <person name="Thiagarajan M."/>
            <person name="Wortman J.R."/>
            <person name="Badger J.H."/>
            <person name="Ren Q."/>
            <person name="Amedeo P."/>
            <person name="Jones K.M."/>
            <person name="Tallon L.J."/>
            <person name="Delcher A.L."/>
            <person name="Salzberg S.L."/>
            <person name="Silva J.C."/>
            <person name="Haas B.J."/>
            <person name="Majoros W.H."/>
            <person name="Farzad M."/>
            <person name="Carlton J.M."/>
            <person name="Smith R.K. Jr."/>
            <person name="Garg J."/>
            <person name="Pearlman R.E."/>
            <person name="Karrer K.M."/>
            <person name="Sun L."/>
            <person name="Manning G."/>
            <person name="Elde N.C."/>
            <person name="Turkewitz A.P."/>
            <person name="Asai D.J."/>
            <person name="Wilkes D.E."/>
            <person name="Wang Y."/>
            <person name="Cai H."/>
            <person name="Collins K."/>
            <person name="Stewart B.A."/>
            <person name="Lee S.R."/>
            <person name="Wilamowska K."/>
            <person name="Weinberg Z."/>
            <person name="Ruzzo W.L."/>
            <person name="Wloga D."/>
            <person name="Gaertig J."/>
            <person name="Frankel J."/>
            <person name="Tsao C.-C."/>
            <person name="Gorovsky M.A."/>
            <person name="Keeling P.J."/>
            <person name="Waller R.F."/>
            <person name="Patron N.J."/>
            <person name="Cherry J.M."/>
            <person name="Stover N.A."/>
            <person name="Krieger C.J."/>
            <person name="del Toro C."/>
            <person name="Ryder H.F."/>
            <person name="Williamson S.C."/>
            <person name="Barbeau R.A."/>
            <person name="Hamilton E.P."/>
            <person name="Orias E."/>
        </authorList>
    </citation>
    <scope>NUCLEOTIDE SEQUENCE [LARGE SCALE GENOMIC DNA]</scope>
    <source>
        <strain evidence="4">SB210</strain>
    </source>
</reference>
<dbReference type="AlphaFoldDB" id="I7M3A8"/>
<dbReference type="HOGENOM" id="CLU_805317_0_0_1"/>
<dbReference type="GO" id="GO:0004519">
    <property type="term" value="F:endonuclease activity"/>
    <property type="evidence" value="ECO:0007669"/>
    <property type="project" value="UniProtKB-KW"/>
</dbReference>
<dbReference type="Pfam" id="PF03372">
    <property type="entry name" value="Exo_endo_phos"/>
    <property type="match status" value="1"/>
</dbReference>
<evidence type="ECO:0000313" key="3">
    <source>
        <dbReference type="EMBL" id="EAS02789.1"/>
    </source>
</evidence>
<dbReference type="InParanoid" id="I7M3A8"/>
<dbReference type="Proteomes" id="UP000009168">
    <property type="component" value="Unassembled WGS sequence"/>
</dbReference>